<evidence type="ECO:0008006" key="3">
    <source>
        <dbReference type="Google" id="ProtNLM"/>
    </source>
</evidence>
<dbReference type="EMBL" id="MG651603">
    <property type="protein sequence ID" value="AVV48116.1"/>
    <property type="molecule type" value="Genomic_DNA"/>
</dbReference>
<dbReference type="SUPFAM" id="SSF53955">
    <property type="entry name" value="Lysozyme-like"/>
    <property type="match status" value="1"/>
</dbReference>
<geneLocation type="plasmid" evidence="2">
    <name>pChV1</name>
</geneLocation>
<feature type="transmembrane region" description="Helical" evidence="1">
    <location>
        <begin position="31"/>
        <end position="48"/>
    </location>
</feature>
<proteinExistence type="predicted"/>
<accession>A0A2R4K2L5</accession>
<evidence type="ECO:0000256" key="1">
    <source>
        <dbReference type="SAM" id="Phobius"/>
    </source>
</evidence>
<feature type="transmembrane region" description="Helical" evidence="1">
    <location>
        <begin position="99"/>
        <end position="125"/>
    </location>
</feature>
<feature type="transmembrane region" description="Helical" evidence="1">
    <location>
        <begin position="60"/>
        <end position="78"/>
    </location>
</feature>
<keyword evidence="1" id="KW-1133">Transmembrane helix</keyword>
<keyword evidence="2" id="KW-0614">Plasmid</keyword>
<reference evidence="2" key="1">
    <citation type="journal article" date="2018" name="Sci. Rep.">
        <title>Identification and DNA annotation of a plasmid isolated from Chromobacterium violaceum.</title>
        <authorList>
            <person name="Lima D.C."/>
            <person name="Nyberg L.K."/>
            <person name="Westerlund F."/>
            <person name="Batistuzzo de Medeiros S.R."/>
        </authorList>
    </citation>
    <scope>NUCLEOTIDE SEQUENCE</scope>
    <source>
        <strain evidence="2">ATCC 12472</strain>
        <plasmid evidence="2">pChV1</plasmid>
    </source>
</reference>
<dbReference type="RefSeq" id="WP_172692249.1">
    <property type="nucleotide sequence ID" value="NZ_CP069443.1"/>
</dbReference>
<sequence>MLSLLSTRLRLAGRRHWQALHHLRRDLASDCARLLLLALVGGASLLALNRLSWSGTPGDLLSALAFVLAAMVLLGHVLRRILFPRVQLGLLLASAQREPLASAIVFAAVVMFKACLLLAFVLMFISPGHAAALPGGLPDNAYRNLPIVIGEQRALWPDHPAPSVLAAQVEQETCPSLKSKSCWSERAELKTPRERGVGLGQVTRTARFDTLSDLKRQHSRLLAGWSWDKPYDARLQARALVLQDKRCYDPVRGAADEAERLAMALNCYNAGPGMLAISRSRCAAQDGCDPSRWFGNVEKADGPSRKAGYGQRSFYGISREYVSNIMLKRRGRYRFLDATARS</sequence>
<keyword evidence="1" id="KW-0812">Transmembrane</keyword>
<keyword evidence="1" id="KW-0472">Membrane</keyword>
<dbReference type="Gene3D" id="1.10.530.10">
    <property type="match status" value="1"/>
</dbReference>
<dbReference type="AlphaFoldDB" id="A0A2R4K2L5"/>
<dbReference type="InterPro" id="IPR023346">
    <property type="entry name" value="Lysozyme-like_dom_sf"/>
</dbReference>
<name>A0A2R4K2L5_CHRVL</name>
<evidence type="ECO:0000313" key="2">
    <source>
        <dbReference type="EMBL" id="AVV48116.1"/>
    </source>
</evidence>
<organism evidence="2">
    <name type="scientific">Chromobacterium violaceum</name>
    <dbReference type="NCBI Taxonomy" id="536"/>
    <lineage>
        <taxon>Bacteria</taxon>
        <taxon>Pseudomonadati</taxon>
        <taxon>Pseudomonadota</taxon>
        <taxon>Betaproteobacteria</taxon>
        <taxon>Neisseriales</taxon>
        <taxon>Chromobacteriaceae</taxon>
        <taxon>Chromobacterium</taxon>
    </lineage>
</organism>
<dbReference type="GeneID" id="66368954"/>
<protein>
    <recommendedName>
        <fullName evidence="3">Transglycosylase SLT domain-containing protein</fullName>
    </recommendedName>
</protein>